<dbReference type="PANTHER" id="PTHR22916:SF3">
    <property type="entry name" value="UDP-GLCNAC:BETAGAL BETA-1,3-N-ACETYLGLUCOSAMINYLTRANSFERASE-LIKE PROTEIN 1"/>
    <property type="match status" value="1"/>
</dbReference>
<keyword evidence="1" id="KW-0808">Transferase</keyword>
<dbReference type="OrthoDB" id="6307329at2"/>
<keyword evidence="2" id="KW-1185">Reference proteome</keyword>
<dbReference type="InterPro" id="IPR029044">
    <property type="entry name" value="Nucleotide-diphossugar_trans"/>
</dbReference>
<dbReference type="CDD" id="cd00761">
    <property type="entry name" value="Glyco_tranf_GTA_type"/>
    <property type="match status" value="1"/>
</dbReference>
<reference evidence="1 2" key="1">
    <citation type="submission" date="2019-05" db="EMBL/GenBank/DDBJ databases">
        <title>Draft Whole-Genome sequence of the green sulfur bacterium Chlorobaculum thiosulfatiphilum DSM 249.</title>
        <authorList>
            <person name="Meyer T.E."/>
            <person name="Kyndt J.A."/>
        </authorList>
    </citation>
    <scope>NUCLEOTIDE SEQUENCE [LARGE SCALE GENOMIC DNA]</scope>
    <source>
        <strain evidence="1 2">DSM 249</strain>
    </source>
</reference>
<dbReference type="SUPFAM" id="SSF53448">
    <property type="entry name" value="Nucleotide-diphospho-sugar transferases"/>
    <property type="match status" value="1"/>
</dbReference>
<accession>A0A5C4S067</accession>
<sequence>MFEREVKKSSKVSVITLTNKRDDTLIRAIESVKNQNYDGEIEHILVNDGNLFVNSKKSSLLEAYPFLRIIDVDISTYKGEFHSLYIPSRISLLRNIGIDKCSGYLICQLGDDDYYLPNHINSLVNTLIANPDAGVAYSWRYLVHSDGSPCVEPFYPWSSAYPRLSTSGVALSKYVYERLVVSGIRDVNSNIVKDMVLTSEGEPVYTVDTNELMVRRDVHRLIPFRVKFNWRQMIEDYSEDYCFVKECHEFGILFACSSEATLVYTIGGFSNNQRLWAEKK</sequence>
<name>A0A5C4S067_CHLTI</name>
<dbReference type="GO" id="GO:0016758">
    <property type="term" value="F:hexosyltransferase activity"/>
    <property type="evidence" value="ECO:0007669"/>
    <property type="project" value="UniProtKB-ARBA"/>
</dbReference>
<gene>
    <name evidence="1" type="ORF">FGF66_12100</name>
</gene>
<dbReference type="EMBL" id="VDCH01000044">
    <property type="protein sequence ID" value="TNJ36271.1"/>
    <property type="molecule type" value="Genomic_DNA"/>
</dbReference>
<organism evidence="1 2">
    <name type="scientific">Chlorobaculum thiosulfatiphilum</name>
    <name type="common">Chlorobium limicola f.sp. thiosulfatophilum</name>
    <dbReference type="NCBI Taxonomy" id="115852"/>
    <lineage>
        <taxon>Bacteria</taxon>
        <taxon>Pseudomonadati</taxon>
        <taxon>Chlorobiota</taxon>
        <taxon>Chlorobiia</taxon>
        <taxon>Chlorobiales</taxon>
        <taxon>Chlorobiaceae</taxon>
        <taxon>Chlorobaculum</taxon>
    </lineage>
</organism>
<dbReference type="AlphaFoldDB" id="A0A5C4S067"/>
<dbReference type="RefSeq" id="WP_139457887.1">
    <property type="nucleotide sequence ID" value="NZ_VDCH01000044.1"/>
</dbReference>
<evidence type="ECO:0000313" key="2">
    <source>
        <dbReference type="Proteomes" id="UP000308271"/>
    </source>
</evidence>
<protein>
    <submittedName>
        <fullName evidence="1">Glycosyltransferase family 2 protein</fullName>
    </submittedName>
</protein>
<dbReference type="Proteomes" id="UP000308271">
    <property type="component" value="Unassembled WGS sequence"/>
</dbReference>
<dbReference type="Gene3D" id="3.90.550.10">
    <property type="entry name" value="Spore Coat Polysaccharide Biosynthesis Protein SpsA, Chain A"/>
    <property type="match status" value="1"/>
</dbReference>
<dbReference type="PANTHER" id="PTHR22916">
    <property type="entry name" value="GLYCOSYLTRANSFERASE"/>
    <property type="match status" value="1"/>
</dbReference>
<evidence type="ECO:0000313" key="1">
    <source>
        <dbReference type="EMBL" id="TNJ36271.1"/>
    </source>
</evidence>
<proteinExistence type="predicted"/>
<comment type="caution">
    <text evidence="1">The sequence shown here is derived from an EMBL/GenBank/DDBJ whole genome shotgun (WGS) entry which is preliminary data.</text>
</comment>